<gene>
    <name evidence="3 6" type="primary">cmoA</name>
    <name evidence="6" type="ORF">CF67_11002</name>
</gene>
<dbReference type="GO" id="GO:0032259">
    <property type="term" value="P:methylation"/>
    <property type="evidence" value="ECO:0007669"/>
    <property type="project" value="UniProtKB-KW"/>
</dbReference>
<keyword evidence="1 3" id="KW-0808">Transferase</keyword>
<feature type="binding site" evidence="3 4">
    <location>
        <begin position="118"/>
        <end position="119"/>
    </location>
    <ligand>
        <name>S-adenosyl-L-methionine</name>
        <dbReference type="ChEBI" id="CHEBI:59789"/>
    </ligand>
</feature>
<dbReference type="Gene3D" id="3.40.50.150">
    <property type="entry name" value="Vaccinia Virus protein VP39"/>
    <property type="match status" value="1"/>
</dbReference>
<dbReference type="InterPro" id="IPR041698">
    <property type="entry name" value="Methyltransf_25"/>
</dbReference>
<comment type="subunit">
    <text evidence="3">Homodimer.</text>
</comment>
<dbReference type="PANTHER" id="PTHR43861">
    <property type="entry name" value="TRANS-ACONITATE 2-METHYLTRANSFERASE-RELATED"/>
    <property type="match status" value="1"/>
</dbReference>
<dbReference type="eggNOG" id="COG4106">
    <property type="taxonomic scope" value="Bacteria"/>
</dbReference>
<dbReference type="InterPro" id="IPR029063">
    <property type="entry name" value="SAM-dependent_MTases_sf"/>
</dbReference>
<proteinExistence type="inferred from homology"/>
<comment type="caution">
    <text evidence="6">The sequence shown here is derived from an EMBL/GenBank/DDBJ whole genome shotgun (WGS) entry which is preliminary data.</text>
</comment>
<dbReference type="EMBL" id="JGVK01000003">
    <property type="protein sequence ID" value="KEY91622.1"/>
    <property type="molecule type" value="Genomic_DNA"/>
</dbReference>
<evidence type="ECO:0000256" key="2">
    <source>
        <dbReference type="ARBA" id="ARBA00022691"/>
    </source>
</evidence>
<dbReference type="Proteomes" id="UP000053784">
    <property type="component" value="Unassembled WGS sequence"/>
</dbReference>
<dbReference type="GO" id="GO:0002098">
    <property type="term" value="P:tRNA wobble uridine modification"/>
    <property type="evidence" value="ECO:0007669"/>
    <property type="project" value="InterPro"/>
</dbReference>
<comment type="function">
    <text evidence="3">Catalyzes the conversion of S-adenosyl-L-methionine (SAM) to carboxy-S-adenosyl-L-methionine (Cx-SAM).</text>
</comment>
<dbReference type="GO" id="GO:0016743">
    <property type="term" value="F:carboxyl- or carbamoyltransferase activity"/>
    <property type="evidence" value="ECO:0007669"/>
    <property type="project" value="UniProtKB-UniRule"/>
</dbReference>
<evidence type="ECO:0000259" key="5">
    <source>
        <dbReference type="Pfam" id="PF13649"/>
    </source>
</evidence>
<dbReference type="RefSeq" id="WP_034413053.1">
    <property type="nucleotide sequence ID" value="NZ_JGVK01000003.1"/>
</dbReference>
<dbReference type="Pfam" id="PF13649">
    <property type="entry name" value="Methyltransf_25"/>
    <property type="match status" value="1"/>
</dbReference>
<name>A0A084CP93_9GAMM</name>
<keyword evidence="6" id="KW-0489">Methyltransferase</keyword>
<dbReference type="CDD" id="cd02440">
    <property type="entry name" value="AdoMet_MTases"/>
    <property type="match status" value="1"/>
</dbReference>
<dbReference type="GO" id="GO:0008168">
    <property type="term" value="F:methyltransferase activity"/>
    <property type="evidence" value="ECO:0007669"/>
    <property type="project" value="UniProtKB-KW"/>
</dbReference>
<keyword evidence="7" id="KW-1185">Reference proteome</keyword>
<dbReference type="SUPFAM" id="SSF53335">
    <property type="entry name" value="S-adenosyl-L-methionine-dependent methyltransferases"/>
    <property type="match status" value="1"/>
</dbReference>
<dbReference type="OrthoDB" id="9779941at2"/>
<evidence type="ECO:0000256" key="3">
    <source>
        <dbReference type="HAMAP-Rule" id="MF_01589"/>
    </source>
</evidence>
<dbReference type="EC" id="2.1.3.-" evidence="3"/>
<feature type="domain" description="Methyltransferase" evidence="5">
    <location>
        <begin position="61"/>
        <end position="159"/>
    </location>
</feature>
<dbReference type="InterPro" id="IPR005271">
    <property type="entry name" value="CmoA"/>
</dbReference>
<dbReference type="PIRSF" id="PIRSF006325">
    <property type="entry name" value="MeTrfase_bac"/>
    <property type="match status" value="1"/>
</dbReference>
<sequence>MKNNRDTIFSTQIDKISHFAFEENIVKVFPDMIERSIPGYNNILSTIGMLAKRFVKPHSKIYDLGCSLGAATLSICRSIDQKGCCIIAVDNSKSMVKHCKFRLKASQSDVPVKVLKKDIRNIEITNASFVVLNFTLQFLAPEDRYSLLKKIYSGLCFGGMVILSEKYTFEDTVSHGILTELHHNFKRSNGYSELEINQKKSAIKNVMRPDSIQIHKARFKNIGFSSSEVWFQYFNFGSIFAIK</sequence>
<dbReference type="PANTHER" id="PTHR43861:SF2">
    <property type="entry name" value="CARBOXY-S-ADENOSYL-L-METHIONINE SYNTHASE"/>
    <property type="match status" value="1"/>
</dbReference>
<feature type="binding site" evidence="3 4">
    <location>
        <position position="133"/>
    </location>
    <ligand>
        <name>S-adenosyl-L-methionine</name>
        <dbReference type="ChEBI" id="CHEBI:59789"/>
    </ligand>
</feature>
<dbReference type="NCBIfam" id="NF011995">
    <property type="entry name" value="PRK15451.1"/>
    <property type="match status" value="1"/>
</dbReference>
<protein>
    <recommendedName>
        <fullName evidence="3">Carboxy-S-adenosyl-L-methionine synthase</fullName>
        <shortName evidence="3">Cx-SAM synthase</shortName>
        <ecNumber evidence="3">2.1.3.-</ecNumber>
    </recommendedName>
</protein>
<dbReference type="STRING" id="1179155.CF67_11002"/>
<reference evidence="6 7" key="1">
    <citation type="submission" date="2014-03" db="EMBL/GenBank/DDBJ databases">
        <title>Selection and divergence in the genomes of co-occurring obligate luminous symbionts with specific hosts.</title>
        <authorList>
            <person name="Hendry T.A."/>
            <person name="de Wet J.R."/>
            <person name="Dunlap P.V."/>
        </authorList>
    </citation>
    <scope>NUCLEOTIDE SEQUENCE [LARGE SCALE GENOMIC DNA]</scope>
    <source>
        <strain evidence="6 7">Ppalp.1</strain>
    </source>
</reference>
<dbReference type="GO" id="GO:1904047">
    <property type="term" value="F:S-adenosyl-L-methionine binding"/>
    <property type="evidence" value="ECO:0007669"/>
    <property type="project" value="UniProtKB-UniRule"/>
</dbReference>
<evidence type="ECO:0000313" key="7">
    <source>
        <dbReference type="Proteomes" id="UP000053784"/>
    </source>
</evidence>
<feature type="binding site" evidence="3 4">
    <location>
        <begin position="90"/>
        <end position="91"/>
    </location>
    <ligand>
        <name>S-adenosyl-L-methionine</name>
        <dbReference type="ChEBI" id="CHEBI:59789"/>
    </ligand>
</feature>
<feature type="binding site" evidence="3 4">
    <location>
        <begin position="65"/>
        <end position="67"/>
    </location>
    <ligand>
        <name>S-adenosyl-L-methionine</name>
        <dbReference type="ChEBI" id="CHEBI:59789"/>
    </ligand>
</feature>
<comment type="caution">
    <text evidence="3">Lacks conserved residue(s) required for the propagation of feature annotation.</text>
</comment>
<evidence type="ECO:0000256" key="4">
    <source>
        <dbReference type="PIRSR" id="PIRSR006325-1"/>
    </source>
</evidence>
<organism evidence="6 7">
    <name type="scientific">Candidatus Photodesmus blepharonis</name>
    <dbReference type="NCBI Taxonomy" id="1179155"/>
    <lineage>
        <taxon>Bacteria</taxon>
        <taxon>Pseudomonadati</taxon>
        <taxon>Pseudomonadota</taxon>
        <taxon>Gammaproteobacteria</taxon>
        <taxon>Vibrionales</taxon>
        <taxon>Vibrionaceae</taxon>
        <taxon>Candidatus Photodesmus</taxon>
    </lineage>
</organism>
<comment type="catalytic activity">
    <reaction evidence="3">
        <text>prephenate + S-adenosyl-L-methionine = carboxy-S-adenosyl-L-methionine + 3-phenylpyruvate + H2O</text>
        <dbReference type="Rhea" id="RHEA:51692"/>
        <dbReference type="ChEBI" id="CHEBI:15377"/>
        <dbReference type="ChEBI" id="CHEBI:18005"/>
        <dbReference type="ChEBI" id="CHEBI:29934"/>
        <dbReference type="ChEBI" id="CHEBI:59789"/>
        <dbReference type="ChEBI" id="CHEBI:134278"/>
    </reaction>
</comment>
<dbReference type="HAMAP" id="MF_01589">
    <property type="entry name" value="Cx_SAM_synthase"/>
    <property type="match status" value="1"/>
</dbReference>
<keyword evidence="2 3" id="KW-0949">S-adenosyl-L-methionine</keyword>
<dbReference type="AlphaFoldDB" id="A0A084CP93"/>
<dbReference type="NCBIfam" id="TIGR00740">
    <property type="entry name" value="carboxy-S-adenosyl-L-methionine synthase CmoA"/>
    <property type="match status" value="1"/>
</dbReference>
<accession>A0A084CP93</accession>
<comment type="similarity">
    <text evidence="3">Belongs to the class I-like SAM-binding methyltransferase superfamily. Cx-SAM synthase family.</text>
</comment>
<evidence type="ECO:0000256" key="1">
    <source>
        <dbReference type="ARBA" id="ARBA00022679"/>
    </source>
</evidence>
<feature type="binding site" evidence="3 4">
    <location>
        <position position="40"/>
    </location>
    <ligand>
        <name>S-adenosyl-L-methionine</name>
        <dbReference type="ChEBI" id="CHEBI:59789"/>
    </ligand>
</feature>
<evidence type="ECO:0000313" key="6">
    <source>
        <dbReference type="EMBL" id="KEY91622.1"/>
    </source>
</evidence>